<dbReference type="Proteomes" id="UP001207408">
    <property type="component" value="Unassembled WGS sequence"/>
</dbReference>
<accession>A0AAE3MGI5</accession>
<reference evidence="1" key="1">
    <citation type="submission" date="2022-10" db="EMBL/GenBank/DDBJ databases">
        <authorList>
            <person name="Yu W.X."/>
        </authorList>
    </citation>
    <scope>NUCLEOTIDE SEQUENCE</scope>
    <source>
        <strain evidence="1">D04</strain>
    </source>
</reference>
<evidence type="ECO:0000313" key="1">
    <source>
        <dbReference type="EMBL" id="MCW3807186.1"/>
    </source>
</evidence>
<dbReference type="EMBL" id="JAPDPI010000039">
    <property type="protein sequence ID" value="MCW3807186.1"/>
    <property type="molecule type" value="Genomic_DNA"/>
</dbReference>
<gene>
    <name evidence="1" type="ORF">OM074_16235</name>
</gene>
<name>A0AAE3MGI5_9BACT</name>
<sequence>MIKGKLIDDCYEYRILRMNIEVNQKLGMNNIPVCEPDHIKYHLEVESDRHPHFLYCISQTVRRDLIQLKFESPRLGEKGRVFNLYDCIVPKFEEEYSHNTGEPLKMKLTLVAGMSYLNGEFMERLIWCRFNRDLIDKNPMVFTRERALEVMGEGEGKIRDCYFEDEEGKRINKPKKNQLVNLVIHTTNMAGKLLSVDLSDDKTDYEYDGTYLENDLLENIKVVTDTMRIELKTLKQRK</sequence>
<evidence type="ECO:0000313" key="2">
    <source>
        <dbReference type="Proteomes" id="UP001207408"/>
    </source>
</evidence>
<dbReference type="AlphaFoldDB" id="A0AAE3MGI5"/>
<proteinExistence type="predicted"/>
<dbReference type="RefSeq" id="WP_301201341.1">
    <property type="nucleotide sequence ID" value="NZ_JAPDPI010000039.1"/>
</dbReference>
<keyword evidence="2" id="KW-1185">Reference proteome</keyword>
<organism evidence="1 2">
    <name type="scientific">Plebeiibacterium marinum</name>
    <dbReference type="NCBI Taxonomy" id="2992111"/>
    <lineage>
        <taxon>Bacteria</taxon>
        <taxon>Pseudomonadati</taxon>
        <taxon>Bacteroidota</taxon>
        <taxon>Bacteroidia</taxon>
        <taxon>Marinilabiliales</taxon>
        <taxon>Marinilabiliaceae</taxon>
        <taxon>Plebeiibacterium</taxon>
    </lineage>
</organism>
<comment type="caution">
    <text evidence="1">The sequence shown here is derived from an EMBL/GenBank/DDBJ whole genome shotgun (WGS) entry which is preliminary data.</text>
</comment>
<protein>
    <submittedName>
        <fullName evidence="1">Uncharacterized protein</fullName>
    </submittedName>
</protein>